<name>A0A2T4B7P7_9HYPO</name>
<dbReference type="SUPFAM" id="SSF52540">
    <property type="entry name" value="P-loop containing nucleoside triphosphate hydrolases"/>
    <property type="match status" value="1"/>
</dbReference>
<dbReference type="PIRSF" id="PIRSF037677">
    <property type="entry name" value="DNA_mis_repair_Msh6"/>
    <property type="match status" value="1"/>
</dbReference>
<dbReference type="InterPro" id="IPR045076">
    <property type="entry name" value="MutS"/>
</dbReference>
<protein>
    <recommendedName>
        <fullName evidence="8">DNA mismatch repair proteins mutS family domain-containing protein</fullName>
    </recommendedName>
</protein>
<keyword evidence="7" id="KW-0175">Coiled coil</keyword>
<dbReference type="SUPFAM" id="SSF53150">
    <property type="entry name" value="DNA repair protein MutS, domain II"/>
    <property type="match status" value="1"/>
</dbReference>
<dbReference type="Gene3D" id="3.30.420.110">
    <property type="entry name" value="MutS, connector domain"/>
    <property type="match status" value="1"/>
</dbReference>
<dbReference type="EMBL" id="KZ680215">
    <property type="protein sequence ID" value="PTB65345.1"/>
    <property type="molecule type" value="Genomic_DNA"/>
</dbReference>
<dbReference type="InterPro" id="IPR007695">
    <property type="entry name" value="DNA_mismatch_repair_MutS-lik_N"/>
</dbReference>
<organism evidence="9 10">
    <name type="scientific">Trichoderma citrinoviride</name>
    <dbReference type="NCBI Taxonomy" id="58853"/>
    <lineage>
        <taxon>Eukaryota</taxon>
        <taxon>Fungi</taxon>
        <taxon>Dikarya</taxon>
        <taxon>Ascomycota</taxon>
        <taxon>Pezizomycotina</taxon>
        <taxon>Sordariomycetes</taxon>
        <taxon>Hypocreomycetidae</taxon>
        <taxon>Hypocreales</taxon>
        <taxon>Hypocreaceae</taxon>
        <taxon>Trichoderma</taxon>
    </lineage>
</organism>
<evidence type="ECO:0000256" key="7">
    <source>
        <dbReference type="SAM" id="Coils"/>
    </source>
</evidence>
<keyword evidence="4" id="KW-0067">ATP-binding</keyword>
<dbReference type="InterPro" id="IPR007696">
    <property type="entry name" value="DNA_mismatch_repair_MutS_core"/>
</dbReference>
<proteinExistence type="inferred from homology"/>
<dbReference type="FunFam" id="3.40.50.300:FF:001238">
    <property type="entry name" value="DNA mismatch repair protein"/>
    <property type="match status" value="1"/>
</dbReference>
<dbReference type="FunFam" id="1.10.1420.10:FF:000042">
    <property type="entry name" value="DNA mismatch repair protein Msh1"/>
    <property type="match status" value="1"/>
</dbReference>
<dbReference type="InterPro" id="IPR016151">
    <property type="entry name" value="DNA_mismatch_repair_MutS_N"/>
</dbReference>
<dbReference type="InterPro" id="IPR017261">
    <property type="entry name" value="DNA_mismatch_repair_MutS/MSH"/>
</dbReference>
<evidence type="ECO:0000256" key="4">
    <source>
        <dbReference type="ARBA" id="ARBA00022840"/>
    </source>
</evidence>
<dbReference type="Pfam" id="PF05188">
    <property type="entry name" value="MutS_II"/>
    <property type="match status" value="1"/>
</dbReference>
<dbReference type="SMART" id="SM00534">
    <property type="entry name" value="MUTSac"/>
    <property type="match status" value="1"/>
</dbReference>
<dbReference type="PROSITE" id="PS00486">
    <property type="entry name" value="DNA_MISMATCH_REPAIR_2"/>
    <property type="match status" value="1"/>
</dbReference>
<dbReference type="Gene3D" id="1.10.1420.10">
    <property type="match status" value="3"/>
</dbReference>
<dbReference type="InterPro" id="IPR036678">
    <property type="entry name" value="MutS_con_dom_sf"/>
</dbReference>
<sequence>MFRKHAARGFWPRPLHSSSATAPAAFQLRCRYSGGASVRRLTTTPLLQAAVRRSRTTVKLSDLPQGKVAAEPLSIEEQQLPPYPTVVLQARQNMDKFEGCVLLTRVGGFYELYFEHAEEYAPLLGLKLASKKTSRENVPMAGFPFLHLNKFLKMLVYDLNRHVALAEEFPNDASEKVKSGGLMHDRRVTRIFTPGTLIDEDFMDPYVNSYIMAIHISQGAAAGTTQSAASSSPQTSDAACTGSTPIGLAWLDLSTGQFFTQSTTLSSLPSILSRIAPREVVLEQTFELQKDHDIFSMLADDRHLISFSPHESLASVNDWEPFLESDIPKASRETFTEHEVVAGGLVLNYVRNSLQDLSMKLQPPIRYENMHTMTIDKNSLRALEIKQTIRDGFFRGSLLHAIRRTVTKSGARLLNEWLGSPSTSLAVIEARQDLVARFIEAKDLKDSLIVLLRRSHDCHRLLTRFLHGRGSPDDLLGIANTIRATEEITTLLKEEAQKDHTSSSPDCLAALVSRIDLEEPLKLAHRIQESIDEEGIAQQQVAAASEVEGIVALAQDVITSEGTQEDAAALLKGKKKKATSVREVYGEDNEPWIMRPAASKELQKLHDELASLLEDKTNLGEALRERFGASSLTLKWAAGIGHVAHIRGKDAKNLAEIKTVSSSRSTKTFQVPEWTTLGLHLDQAKLRIRREEQRVFQALREHVAKNVIKLRRIAAVLDEIDIATSFATLAVEQKLVRPKLNDSRTHVIIAGRHPTVEGALYAQGRRFVDNDCVIGPPPDGLIWLITGPNMAGKSTFLRQNALITILAQIGCYVPASYAELGIVDAIFSRVGSADNLFHDQSTFMVEMLETAQILRQATPRSFVIMDEIGRGTTPEDGTAISFACLHHLVTINQCRTLFATHFHDVADMAAAEGFCQPQTGSVRTYCTDVEEREDGSFVYIHKLRPGVNRQSHALKVARLAGLPQHAIDVARKVLEAAEAKDSEAGGGESQDAA</sequence>
<dbReference type="GO" id="GO:0140664">
    <property type="term" value="F:ATP-dependent DNA damage sensor activity"/>
    <property type="evidence" value="ECO:0007669"/>
    <property type="project" value="InterPro"/>
</dbReference>
<accession>A0A2T4B7P7</accession>
<keyword evidence="5" id="KW-0238">DNA-binding</keyword>
<dbReference type="RefSeq" id="XP_024748665.1">
    <property type="nucleotide sequence ID" value="XM_024894301.1"/>
</dbReference>
<dbReference type="SUPFAM" id="SSF55271">
    <property type="entry name" value="DNA repair protein MutS, domain I"/>
    <property type="match status" value="1"/>
</dbReference>
<keyword evidence="6" id="KW-0234">DNA repair</keyword>
<dbReference type="GO" id="GO:0005524">
    <property type="term" value="F:ATP binding"/>
    <property type="evidence" value="ECO:0007669"/>
    <property type="project" value="UniProtKB-KW"/>
</dbReference>
<evidence type="ECO:0000259" key="8">
    <source>
        <dbReference type="PROSITE" id="PS00486"/>
    </source>
</evidence>
<dbReference type="InterPro" id="IPR027417">
    <property type="entry name" value="P-loop_NTPase"/>
</dbReference>
<dbReference type="AlphaFoldDB" id="A0A2T4B7P7"/>
<dbReference type="OrthoDB" id="2534523at2759"/>
<comment type="similarity">
    <text evidence="1">Belongs to the DNA mismatch repair MutS family.</text>
</comment>
<dbReference type="SMART" id="SM00533">
    <property type="entry name" value="MUTSd"/>
    <property type="match status" value="1"/>
</dbReference>
<dbReference type="Pfam" id="PF00488">
    <property type="entry name" value="MutS_V"/>
    <property type="match status" value="1"/>
</dbReference>
<dbReference type="PANTHER" id="PTHR11361:SF34">
    <property type="entry name" value="DNA MISMATCH REPAIR PROTEIN MSH1, MITOCHONDRIAL"/>
    <property type="match status" value="1"/>
</dbReference>
<dbReference type="Gene3D" id="3.40.50.300">
    <property type="entry name" value="P-loop containing nucleotide triphosphate hydrolases"/>
    <property type="match status" value="1"/>
</dbReference>
<dbReference type="GO" id="GO:0030983">
    <property type="term" value="F:mismatched DNA binding"/>
    <property type="evidence" value="ECO:0007669"/>
    <property type="project" value="InterPro"/>
</dbReference>
<dbReference type="InterPro" id="IPR007860">
    <property type="entry name" value="DNA_mmatch_repair_MutS_con_dom"/>
</dbReference>
<dbReference type="InterPro" id="IPR000432">
    <property type="entry name" value="DNA_mismatch_repair_MutS_C"/>
</dbReference>
<keyword evidence="3" id="KW-0227">DNA damage</keyword>
<feature type="coiled-coil region" evidence="7">
    <location>
        <begin position="595"/>
        <end position="622"/>
    </location>
</feature>
<dbReference type="Gene3D" id="3.40.1170.10">
    <property type="entry name" value="DNA repair protein MutS, domain I"/>
    <property type="match status" value="1"/>
</dbReference>
<dbReference type="GO" id="GO:0005739">
    <property type="term" value="C:mitochondrion"/>
    <property type="evidence" value="ECO:0007669"/>
    <property type="project" value="TreeGrafter"/>
</dbReference>
<dbReference type="GO" id="GO:0006298">
    <property type="term" value="P:mismatch repair"/>
    <property type="evidence" value="ECO:0007669"/>
    <property type="project" value="InterPro"/>
</dbReference>
<evidence type="ECO:0000256" key="5">
    <source>
        <dbReference type="ARBA" id="ARBA00023125"/>
    </source>
</evidence>
<dbReference type="InterPro" id="IPR036187">
    <property type="entry name" value="DNA_mismatch_repair_MutS_sf"/>
</dbReference>
<keyword evidence="10" id="KW-1185">Reference proteome</keyword>
<dbReference type="PANTHER" id="PTHR11361">
    <property type="entry name" value="DNA MISMATCH REPAIR PROTEIN MUTS FAMILY MEMBER"/>
    <property type="match status" value="1"/>
</dbReference>
<dbReference type="GeneID" id="36602419"/>
<dbReference type="SUPFAM" id="SSF48334">
    <property type="entry name" value="DNA repair protein MutS, domain III"/>
    <property type="match status" value="1"/>
</dbReference>
<evidence type="ECO:0000256" key="6">
    <source>
        <dbReference type="ARBA" id="ARBA00023204"/>
    </source>
</evidence>
<dbReference type="Pfam" id="PF01624">
    <property type="entry name" value="MutS_I"/>
    <property type="match status" value="1"/>
</dbReference>
<evidence type="ECO:0000256" key="3">
    <source>
        <dbReference type="ARBA" id="ARBA00022763"/>
    </source>
</evidence>
<gene>
    <name evidence="9" type="ORF">BBK36DRAFT_1160545</name>
</gene>
<dbReference type="GO" id="GO:0005634">
    <property type="term" value="C:nucleus"/>
    <property type="evidence" value="ECO:0007669"/>
    <property type="project" value="TreeGrafter"/>
</dbReference>
<keyword evidence="2" id="KW-0547">Nucleotide-binding</keyword>
<evidence type="ECO:0000313" key="10">
    <source>
        <dbReference type="Proteomes" id="UP000241546"/>
    </source>
</evidence>
<feature type="domain" description="DNA mismatch repair proteins mutS family" evidence="8">
    <location>
        <begin position="861"/>
        <end position="877"/>
    </location>
</feature>
<dbReference type="Proteomes" id="UP000241546">
    <property type="component" value="Unassembled WGS sequence"/>
</dbReference>
<reference evidence="10" key="1">
    <citation type="submission" date="2016-07" db="EMBL/GenBank/DDBJ databases">
        <title>Multiple horizontal gene transfer events from other fungi enriched the ability of initially mycotrophic Trichoderma (Ascomycota) to feed on dead plant biomass.</title>
        <authorList>
            <consortium name="DOE Joint Genome Institute"/>
            <person name="Atanasova L."/>
            <person name="Chenthamara K."/>
            <person name="Zhang J."/>
            <person name="Grujic M."/>
            <person name="Henrissat B."/>
            <person name="Kuo A."/>
            <person name="Aerts A."/>
            <person name="Salamov A."/>
            <person name="Lipzen A."/>
            <person name="Labutti K."/>
            <person name="Barry K."/>
            <person name="Miao Y."/>
            <person name="Rahimi M.J."/>
            <person name="Shen Q."/>
            <person name="Grigoriev I.V."/>
            <person name="Kubicek C.P."/>
            <person name="Druzhinina I.S."/>
        </authorList>
    </citation>
    <scope>NUCLEOTIDE SEQUENCE [LARGE SCALE GENOMIC DNA]</scope>
    <source>
        <strain evidence="10">TUCIM 6016</strain>
    </source>
</reference>
<evidence type="ECO:0000313" key="9">
    <source>
        <dbReference type="EMBL" id="PTB65345.1"/>
    </source>
</evidence>
<dbReference type="GO" id="GO:0043504">
    <property type="term" value="P:mitochondrial DNA repair"/>
    <property type="evidence" value="ECO:0007669"/>
    <property type="project" value="TreeGrafter"/>
</dbReference>
<evidence type="ECO:0000256" key="1">
    <source>
        <dbReference type="ARBA" id="ARBA00006271"/>
    </source>
</evidence>
<evidence type="ECO:0000256" key="2">
    <source>
        <dbReference type="ARBA" id="ARBA00022741"/>
    </source>
</evidence>
<dbReference type="Pfam" id="PF05192">
    <property type="entry name" value="MutS_III"/>
    <property type="match status" value="1"/>
</dbReference>